<dbReference type="Proteomes" id="UP000066487">
    <property type="component" value="Chromosome"/>
</dbReference>
<proteinExistence type="predicted"/>
<sequence length="462" mass="50815">MKSVAQSFFSGSAFLTTLLRRPGTLLVALSVLLFCQSAQALPSFARQTGQSCIACHAGGQFPELTPYGRLFKLTGYTNGVQTNPLAAMIVGDFTSTRNNSDGAGSSISPKDKQFIIDFGSVFLGGKITDVIGGFAQFTYSSYDHQDASGNWVSHLGSDNFDLRYADSRLDASRDVIWGVTLHNNPTVQDVWNSTPAWGYPYVSSTLGAFGGVPASTLIEGGLAQQVAGIGAYVYLNKSLYLELTSYQTAKDTWQFLSLGNKKGDTYHPLTYMDGSSPYARLAYTYEWGAQNVMLGAFAMNAKILPLDDSNNPIHGQGSTEYRDVGFDGQYQYLLEPHTFTAQIRYVREEIRDGTQTLFDGPATLRSFKLKGSYVYGGKYGASLAYTNVNGSSDATAYPDSASFSPDTQMWTPEVFWLPMQNLRVGLQYNYFTRYLGATNNYDGNGRDASENDTTYLYMWYAF</sequence>
<dbReference type="EMBL" id="CP012830">
    <property type="protein sequence ID" value="ALI05116.1"/>
    <property type="molecule type" value="Genomic_DNA"/>
</dbReference>
<protein>
    <submittedName>
        <fullName evidence="1">Cytochrome C</fullName>
    </submittedName>
</protein>
<reference evidence="2" key="1">
    <citation type="submission" date="2015-09" db="EMBL/GenBank/DDBJ databases">
        <title>Whole genome sequence of Pseudomonas fluorescens FW300-N2E3.</title>
        <authorList>
            <person name="Ray J."/>
            <person name="Melnyk R."/>
            <person name="Deutschbauer A."/>
        </authorList>
    </citation>
    <scope>NUCLEOTIDE SEQUENCE [LARGE SCALE GENOMIC DNA]</scope>
    <source>
        <strain evidence="2">FW300-N2E3</strain>
    </source>
</reference>
<reference evidence="1 2" key="2">
    <citation type="journal article" date="2018" name="Nature">
        <title>Mutant phenotypes for thousands of bacterial genes of unknown function.</title>
        <authorList>
            <person name="Price M.N."/>
            <person name="Wetmore K.M."/>
            <person name="Waters R.J."/>
            <person name="Callaghan M."/>
            <person name="Ray J."/>
            <person name="Liu H."/>
            <person name="Kuehl J.V."/>
            <person name="Melnyk R.A."/>
            <person name="Lamson J.S."/>
            <person name="Suh Y."/>
            <person name="Carlson H.K."/>
            <person name="Esquivel Z."/>
            <person name="Sadeeshkumar H."/>
            <person name="Chakraborty R."/>
            <person name="Zane G.M."/>
            <person name="Rubin B.E."/>
            <person name="Wall J.D."/>
            <person name="Visel A."/>
            <person name="Bristow J."/>
            <person name="Blow M.J."/>
            <person name="Arkin A.P."/>
            <person name="Deutschbauer A.M."/>
        </authorList>
    </citation>
    <scope>NUCLEOTIDE SEQUENCE [LARGE SCALE GENOMIC DNA]</scope>
    <source>
        <strain evidence="1 2">FW300-N2E3</strain>
    </source>
</reference>
<dbReference type="AlphaFoldDB" id="A0A0N7H170"/>
<accession>A0A0N7H170</accession>
<evidence type="ECO:0000313" key="2">
    <source>
        <dbReference type="Proteomes" id="UP000066487"/>
    </source>
</evidence>
<organism evidence="1 2">
    <name type="scientific">Pseudomonas fluorescens</name>
    <dbReference type="NCBI Taxonomy" id="294"/>
    <lineage>
        <taxon>Bacteria</taxon>
        <taxon>Pseudomonadati</taxon>
        <taxon>Pseudomonadota</taxon>
        <taxon>Gammaproteobacteria</taxon>
        <taxon>Pseudomonadales</taxon>
        <taxon>Pseudomonadaceae</taxon>
        <taxon>Pseudomonas</taxon>
    </lineage>
</organism>
<gene>
    <name evidence="1" type="ORF">AO353_20020</name>
</gene>
<name>A0A0N7H170_PSEFL</name>
<evidence type="ECO:0000313" key="1">
    <source>
        <dbReference type="EMBL" id="ALI05116.1"/>
    </source>
</evidence>